<evidence type="ECO:0000313" key="10">
    <source>
        <dbReference type="Proteomes" id="UP001416858"/>
    </source>
</evidence>
<protein>
    <recommendedName>
        <fullName evidence="8">Phospholipase/carboxylesterase/thioesterase domain-containing protein</fullName>
    </recommendedName>
</protein>
<reference evidence="9 10" key="1">
    <citation type="submission" date="2024-02" db="EMBL/GenBank/DDBJ databases">
        <title>Rhodopirellula caenicola NBRC 110016.</title>
        <authorList>
            <person name="Ichikawa N."/>
            <person name="Katano-Makiyama Y."/>
            <person name="Hidaka K."/>
        </authorList>
    </citation>
    <scope>NUCLEOTIDE SEQUENCE [LARGE SCALE GENOMIC DNA]</scope>
    <source>
        <strain evidence="9 10">NBRC 110016</strain>
    </source>
</reference>
<evidence type="ECO:0000256" key="7">
    <source>
        <dbReference type="ARBA" id="ARBA00023326"/>
    </source>
</evidence>
<dbReference type="Proteomes" id="UP001416858">
    <property type="component" value="Unassembled WGS sequence"/>
</dbReference>
<organism evidence="9 10">
    <name type="scientific">Novipirellula caenicola</name>
    <dbReference type="NCBI Taxonomy" id="1536901"/>
    <lineage>
        <taxon>Bacteria</taxon>
        <taxon>Pseudomonadati</taxon>
        <taxon>Planctomycetota</taxon>
        <taxon>Planctomycetia</taxon>
        <taxon>Pirellulales</taxon>
        <taxon>Pirellulaceae</taxon>
        <taxon>Novipirellula</taxon>
    </lineage>
</organism>
<dbReference type="Gene3D" id="3.40.50.1820">
    <property type="entry name" value="alpha/beta hydrolase"/>
    <property type="match status" value="1"/>
</dbReference>
<dbReference type="PANTHER" id="PTHR38050">
    <property type="match status" value="1"/>
</dbReference>
<evidence type="ECO:0000256" key="4">
    <source>
        <dbReference type="ARBA" id="ARBA00022729"/>
    </source>
</evidence>
<evidence type="ECO:0000256" key="6">
    <source>
        <dbReference type="ARBA" id="ARBA00023277"/>
    </source>
</evidence>
<dbReference type="PANTHER" id="PTHR38050:SF2">
    <property type="entry name" value="FERULOYL ESTERASE C-RELATED"/>
    <property type="match status" value="1"/>
</dbReference>
<dbReference type="EMBL" id="BAABRO010000013">
    <property type="protein sequence ID" value="GAA5509368.1"/>
    <property type="molecule type" value="Genomic_DNA"/>
</dbReference>
<evidence type="ECO:0000256" key="2">
    <source>
        <dbReference type="ARBA" id="ARBA00022525"/>
    </source>
</evidence>
<sequence>MPQTPSFFNPRGHSLYNRLLGRCSSLRSGAASTMRSVVRPSSSCHRLNRRLITALALVAVLGTAAYFMLSPAPPAVNVTTHAIVVDNIERSYRIALPHELPETAPVIFAFHGIGDSPDSMATYSQLDRLASDHGCLLVYPAGLNAMWTAIDVDPDTLDDNRDVRFFDTILENVAAQHAIDRKRIYLTGMSNGASFAQLLANARSADVAAVVACSGPRPRALNDAKHTFPILLIVGSDDFASGSMQSNLDYYRTAGHDAELIIVRGLGHEWSTQHNAEAWAFMADHQLSQ</sequence>
<proteinExistence type="predicted"/>
<name>A0ABP9VW41_9BACT</name>
<evidence type="ECO:0000256" key="1">
    <source>
        <dbReference type="ARBA" id="ARBA00004613"/>
    </source>
</evidence>
<comment type="caution">
    <text evidence="9">The sequence shown here is derived from an EMBL/GenBank/DDBJ whole genome shotgun (WGS) entry which is preliminary data.</text>
</comment>
<dbReference type="InterPro" id="IPR029058">
    <property type="entry name" value="AB_hydrolase_fold"/>
</dbReference>
<dbReference type="Pfam" id="PF02230">
    <property type="entry name" value="Abhydrolase_2"/>
    <property type="match status" value="1"/>
</dbReference>
<dbReference type="InterPro" id="IPR003140">
    <property type="entry name" value="PLipase/COase/thioEstase"/>
</dbReference>
<keyword evidence="7" id="KW-0624">Polysaccharide degradation</keyword>
<dbReference type="InterPro" id="IPR043595">
    <property type="entry name" value="FaeB/C/D"/>
</dbReference>
<evidence type="ECO:0000256" key="5">
    <source>
        <dbReference type="ARBA" id="ARBA00022801"/>
    </source>
</evidence>
<feature type="domain" description="Phospholipase/carboxylesterase/thioesterase" evidence="8">
    <location>
        <begin position="99"/>
        <end position="281"/>
    </location>
</feature>
<evidence type="ECO:0000256" key="3">
    <source>
        <dbReference type="ARBA" id="ARBA00022651"/>
    </source>
</evidence>
<accession>A0ABP9VW41</accession>
<dbReference type="SUPFAM" id="SSF53474">
    <property type="entry name" value="alpha/beta-Hydrolases"/>
    <property type="match status" value="1"/>
</dbReference>
<keyword evidence="6" id="KW-0119">Carbohydrate metabolism</keyword>
<keyword evidence="4" id="KW-0732">Signal</keyword>
<keyword evidence="2" id="KW-0964">Secreted</keyword>
<gene>
    <name evidence="9" type="ORF">Rcae01_04867</name>
</gene>
<keyword evidence="3" id="KW-0858">Xylan degradation</keyword>
<evidence type="ECO:0000313" key="9">
    <source>
        <dbReference type="EMBL" id="GAA5509368.1"/>
    </source>
</evidence>
<comment type="subcellular location">
    <subcellularLocation>
        <location evidence="1">Secreted</location>
    </subcellularLocation>
</comment>
<evidence type="ECO:0000259" key="8">
    <source>
        <dbReference type="Pfam" id="PF02230"/>
    </source>
</evidence>
<keyword evidence="5" id="KW-0378">Hydrolase</keyword>
<keyword evidence="10" id="KW-1185">Reference proteome</keyword>